<name>A0A2G8S951_9APHY</name>
<dbReference type="Gene3D" id="6.10.140.2220">
    <property type="match status" value="1"/>
</dbReference>
<keyword evidence="7" id="KW-1185">Reference proteome</keyword>
<dbReference type="InterPro" id="IPR002893">
    <property type="entry name" value="Znf_MYND"/>
</dbReference>
<keyword evidence="1" id="KW-0479">Metal-binding</keyword>
<dbReference type="EMBL" id="AYKW01000015">
    <property type="protein sequence ID" value="PIL30296.1"/>
    <property type="molecule type" value="Genomic_DNA"/>
</dbReference>
<proteinExistence type="predicted"/>
<sequence length="334" mass="36832">MRFTDEIFQPCCQGCSDNGALLWPLEGDTLTTDGEGNQYADVPDDTPDIPNLDFYAAAVSTVFCPYTKRLDAARDYVRAAHEVAQNPTEAVGERMQRGDHASMLELAMRYGSGCEAEERLDKALHLIERILAHATHGQTATSGPPMIRVTVPKHVLQRTHSAAALAFYSKYRTKGIANTPLAYHHDPDLLRAAAEADQAVAAGLPSRAALLVANHLVALGKRPGCEERERLGPRTDRRFGGFTKLWEAYAAHRKLVSTIREKPNLFWCGAGDCDVRVLDKHELKRCGGSCPPERKPSYCSKECQRRDWKSRHKAEGCVPVPKLDGNGRAPGSEE</sequence>
<evidence type="ECO:0000259" key="5">
    <source>
        <dbReference type="Pfam" id="PF01753"/>
    </source>
</evidence>
<evidence type="ECO:0000256" key="2">
    <source>
        <dbReference type="ARBA" id="ARBA00022771"/>
    </source>
</evidence>
<evidence type="ECO:0000256" key="4">
    <source>
        <dbReference type="SAM" id="MobiDB-lite"/>
    </source>
</evidence>
<comment type="caution">
    <text evidence="6">The sequence shown here is derived from an EMBL/GenBank/DDBJ whole genome shotgun (WGS) entry which is preliminary data.</text>
</comment>
<feature type="region of interest" description="Disordered" evidence="4">
    <location>
        <begin position="306"/>
        <end position="334"/>
    </location>
</feature>
<dbReference type="STRING" id="1077348.A0A2G8S951"/>
<protein>
    <recommendedName>
        <fullName evidence="5">MYND-type domain-containing protein</fullName>
    </recommendedName>
</protein>
<dbReference type="Proteomes" id="UP000230002">
    <property type="component" value="Unassembled WGS sequence"/>
</dbReference>
<feature type="domain" description="MYND-type" evidence="5">
    <location>
        <begin position="270"/>
        <end position="315"/>
    </location>
</feature>
<organism evidence="6 7">
    <name type="scientific">Ganoderma sinense ZZ0214-1</name>
    <dbReference type="NCBI Taxonomy" id="1077348"/>
    <lineage>
        <taxon>Eukaryota</taxon>
        <taxon>Fungi</taxon>
        <taxon>Dikarya</taxon>
        <taxon>Basidiomycota</taxon>
        <taxon>Agaricomycotina</taxon>
        <taxon>Agaricomycetes</taxon>
        <taxon>Polyporales</taxon>
        <taxon>Polyporaceae</taxon>
        <taxon>Ganoderma</taxon>
    </lineage>
</organism>
<accession>A0A2G8S951</accession>
<dbReference type="AlphaFoldDB" id="A0A2G8S951"/>
<reference evidence="6 7" key="1">
    <citation type="journal article" date="2015" name="Sci. Rep.">
        <title>Chromosome-level genome map provides insights into diverse defense mechanisms in the medicinal fungus Ganoderma sinense.</title>
        <authorList>
            <person name="Zhu Y."/>
            <person name="Xu J."/>
            <person name="Sun C."/>
            <person name="Zhou S."/>
            <person name="Xu H."/>
            <person name="Nelson D.R."/>
            <person name="Qian J."/>
            <person name="Song J."/>
            <person name="Luo H."/>
            <person name="Xiang L."/>
            <person name="Li Y."/>
            <person name="Xu Z."/>
            <person name="Ji A."/>
            <person name="Wang L."/>
            <person name="Lu S."/>
            <person name="Hayward A."/>
            <person name="Sun W."/>
            <person name="Li X."/>
            <person name="Schwartz D.C."/>
            <person name="Wang Y."/>
            <person name="Chen S."/>
        </authorList>
    </citation>
    <scope>NUCLEOTIDE SEQUENCE [LARGE SCALE GENOMIC DNA]</scope>
    <source>
        <strain evidence="6 7">ZZ0214-1</strain>
    </source>
</reference>
<dbReference type="Pfam" id="PF01753">
    <property type="entry name" value="zf-MYND"/>
    <property type="match status" value="1"/>
</dbReference>
<dbReference type="OrthoDB" id="2753017at2759"/>
<gene>
    <name evidence="6" type="ORF">GSI_07477</name>
</gene>
<keyword evidence="3" id="KW-0862">Zinc</keyword>
<evidence type="ECO:0000313" key="7">
    <source>
        <dbReference type="Proteomes" id="UP000230002"/>
    </source>
</evidence>
<keyword evidence="2" id="KW-0863">Zinc-finger</keyword>
<evidence type="ECO:0000256" key="3">
    <source>
        <dbReference type="ARBA" id="ARBA00022833"/>
    </source>
</evidence>
<dbReference type="GO" id="GO:0008270">
    <property type="term" value="F:zinc ion binding"/>
    <property type="evidence" value="ECO:0007669"/>
    <property type="project" value="UniProtKB-KW"/>
</dbReference>
<evidence type="ECO:0000256" key="1">
    <source>
        <dbReference type="ARBA" id="ARBA00022723"/>
    </source>
</evidence>
<evidence type="ECO:0000313" key="6">
    <source>
        <dbReference type="EMBL" id="PIL30296.1"/>
    </source>
</evidence>